<proteinExistence type="predicted"/>
<sequence>MKKNNILIAVLIGLILLFVTTNYFKKNSSANFKAEVIQLDSSQVDKITIHPALTIKEDPIIISRETNGWQVAQGHIKTMANQSTVRTALGQLEHIKTEQLVAKTKDKWGTYELTDSLAQCVEIKEKGKEKTTKLYFGKTTYKQSLNSGYGGQPSMDASTYFRLKGNPKTYATKSGLSSTFKRKFNTWRNSEFIKVDKDLITQLKFETGNEEFSITKKDSVWTMGTVSTDSTKVAQYLNTLRSQNSSQFTDGFTPKDKADYKLTIKSNSMEDLIVKVYRDSTGNKFIMNASQHPNVFVESDSTGLFKRLFMSQDHFSK</sequence>
<dbReference type="InterPro" id="IPR025641">
    <property type="entry name" value="DUF4340"/>
</dbReference>
<dbReference type="Pfam" id="PF14238">
    <property type="entry name" value="DUF4340"/>
    <property type="match status" value="1"/>
</dbReference>
<keyword evidence="1" id="KW-0472">Membrane</keyword>
<reference evidence="3" key="1">
    <citation type="submission" date="2023-07" db="EMBL/GenBank/DDBJ databases">
        <title>Two novel species in the genus Flavivirga.</title>
        <authorList>
            <person name="Kwon K."/>
        </authorList>
    </citation>
    <scope>NUCLEOTIDE SEQUENCE</scope>
    <source>
        <strain evidence="3">KACC 14158</strain>
    </source>
</reference>
<feature type="transmembrane region" description="Helical" evidence="1">
    <location>
        <begin position="6"/>
        <end position="24"/>
    </location>
</feature>
<evidence type="ECO:0000313" key="4">
    <source>
        <dbReference type="Proteomes" id="UP001176806"/>
    </source>
</evidence>
<evidence type="ECO:0000256" key="1">
    <source>
        <dbReference type="SAM" id="Phobius"/>
    </source>
</evidence>
<comment type="caution">
    <text evidence="3">The sequence shown here is derived from an EMBL/GenBank/DDBJ whole genome shotgun (WGS) entry which is preliminary data.</text>
</comment>
<keyword evidence="4" id="KW-1185">Reference proteome</keyword>
<feature type="domain" description="DUF4340" evidence="2">
    <location>
        <begin position="72"/>
        <end position="262"/>
    </location>
</feature>
<name>A0ABT8WN73_9FLAO</name>
<dbReference type="Proteomes" id="UP001176806">
    <property type="component" value="Unassembled WGS sequence"/>
</dbReference>
<keyword evidence="1" id="KW-1133">Transmembrane helix</keyword>
<dbReference type="EMBL" id="JAUOEL010000003">
    <property type="protein sequence ID" value="MDO5974573.1"/>
    <property type="molecule type" value="Genomic_DNA"/>
</dbReference>
<evidence type="ECO:0000313" key="3">
    <source>
        <dbReference type="EMBL" id="MDO5974573.1"/>
    </source>
</evidence>
<protein>
    <submittedName>
        <fullName evidence="3">DUF4340 domain-containing protein</fullName>
    </submittedName>
</protein>
<gene>
    <name evidence="3" type="ORF">Q4Q40_10290</name>
</gene>
<dbReference type="RefSeq" id="WP_303301709.1">
    <property type="nucleotide sequence ID" value="NZ_BAABDA010000050.1"/>
</dbReference>
<keyword evidence="1" id="KW-0812">Transmembrane</keyword>
<organism evidence="3 4">
    <name type="scientific">Flavivirga jejuensis</name>
    <dbReference type="NCBI Taxonomy" id="870487"/>
    <lineage>
        <taxon>Bacteria</taxon>
        <taxon>Pseudomonadati</taxon>
        <taxon>Bacteroidota</taxon>
        <taxon>Flavobacteriia</taxon>
        <taxon>Flavobacteriales</taxon>
        <taxon>Flavobacteriaceae</taxon>
        <taxon>Flavivirga</taxon>
    </lineage>
</organism>
<evidence type="ECO:0000259" key="2">
    <source>
        <dbReference type="Pfam" id="PF14238"/>
    </source>
</evidence>
<accession>A0ABT8WN73</accession>